<gene>
    <name evidence="1" type="ORF">KPL71_016154</name>
</gene>
<accession>A0ACB8KQJ2</accession>
<comment type="caution">
    <text evidence="1">The sequence shown here is derived from an EMBL/GenBank/DDBJ whole genome shotgun (WGS) entry which is preliminary data.</text>
</comment>
<sequence length="591" mass="65615">MMNVMNAERFGIAQLHQLRGRVGRGVRKSQCILVASSTSSLSRLKVLEKSSDGFYLANMDLLLRGPGDLLGKKQSGHLPEFPVARLEIHGNILQEAHMAALDGTQLQFKSVTVGKYLCAENGGGTIVVANRTSASGWETFKLWRINETNFHFRVFNKQFIGLDTNGNGIDIVAESNTPRSSETFEIVRNSNDLSRVRIKAPNGFFLQAKTEELVTADYEGATSWGDDDPSVFEMTIAGRMQGEFQVTNGYGPQKAPQVMRVILTCIDDILAYQKHWSTYIVEDDFKFIAGNGLNAVRIPVGWWMASDPTPPAPYVGGSLRALDNAFTWAGYAFFPVPSDITISVTTSQDLTIMGGPVHNTPKKYGLKIIIDLHAAPGSQNGFEHSSSRDGSQEWGLTDDNIQQTVAVIDFLTARYARSPSLYAVELINEPLSPGASLKSANKYYKAGYDAVRKHSSTAYVVMSNRLGPMDPRELFPLASGLRGSVIDVHYYNLFSDIFNSMTVQQNIDFVYTNRSAQLNQITTSNGPLTFVGEWVAEWQVSGASKEDLQRFAKAQLEVYGRATFGWAYWTLKNVNNHWSLEWMIKNGYIKL</sequence>
<reference evidence="2" key="1">
    <citation type="journal article" date="2023" name="Hortic. Res.">
        <title>A chromosome-level phased genome enabling allele-level studies in sweet orange: a case study on citrus Huanglongbing tolerance.</title>
        <authorList>
            <person name="Wu B."/>
            <person name="Yu Q."/>
            <person name="Deng Z."/>
            <person name="Duan Y."/>
            <person name="Luo F."/>
            <person name="Gmitter F. Jr."/>
        </authorList>
    </citation>
    <scope>NUCLEOTIDE SEQUENCE [LARGE SCALE GENOMIC DNA]</scope>
    <source>
        <strain evidence="2">cv. Valencia</strain>
    </source>
</reference>
<name>A0ACB8KQJ2_CITSI</name>
<dbReference type="EMBL" id="CM039174">
    <property type="protein sequence ID" value="KAH9756677.1"/>
    <property type="molecule type" value="Genomic_DNA"/>
</dbReference>
<keyword evidence="2" id="KW-1185">Reference proteome</keyword>
<proteinExistence type="predicted"/>
<dbReference type="Proteomes" id="UP000829398">
    <property type="component" value="Chromosome 5"/>
</dbReference>
<evidence type="ECO:0000313" key="2">
    <source>
        <dbReference type="Proteomes" id="UP000829398"/>
    </source>
</evidence>
<protein>
    <submittedName>
        <fullName evidence="1">Mannan endo-1,4-beta-mannosidase</fullName>
    </submittedName>
</protein>
<organism evidence="1 2">
    <name type="scientific">Citrus sinensis</name>
    <name type="common">Sweet orange</name>
    <name type="synonym">Citrus aurantium var. sinensis</name>
    <dbReference type="NCBI Taxonomy" id="2711"/>
    <lineage>
        <taxon>Eukaryota</taxon>
        <taxon>Viridiplantae</taxon>
        <taxon>Streptophyta</taxon>
        <taxon>Embryophyta</taxon>
        <taxon>Tracheophyta</taxon>
        <taxon>Spermatophyta</taxon>
        <taxon>Magnoliopsida</taxon>
        <taxon>eudicotyledons</taxon>
        <taxon>Gunneridae</taxon>
        <taxon>Pentapetalae</taxon>
        <taxon>rosids</taxon>
        <taxon>malvids</taxon>
        <taxon>Sapindales</taxon>
        <taxon>Rutaceae</taxon>
        <taxon>Aurantioideae</taxon>
        <taxon>Citrus</taxon>
    </lineage>
</organism>
<evidence type="ECO:0000313" key="1">
    <source>
        <dbReference type="EMBL" id="KAH9756677.1"/>
    </source>
</evidence>